<comment type="caution">
    <text evidence="4">The sequence shown here is derived from an EMBL/GenBank/DDBJ whole genome shotgun (WGS) entry which is preliminary data.</text>
</comment>
<accession>A0ABU5GME0</accession>
<evidence type="ECO:0000259" key="3">
    <source>
        <dbReference type="SMART" id="SM00822"/>
    </source>
</evidence>
<evidence type="ECO:0000313" key="4">
    <source>
        <dbReference type="EMBL" id="MDY7218021.1"/>
    </source>
</evidence>
<dbReference type="SMART" id="SM00822">
    <property type="entry name" value="PKS_KR"/>
    <property type="match status" value="1"/>
</dbReference>
<protein>
    <submittedName>
        <fullName evidence="4">SDR family oxidoreductase</fullName>
    </submittedName>
</protein>
<name>A0ABU5GME0_9GAMM</name>
<comment type="similarity">
    <text evidence="1">Belongs to the short-chain dehydrogenases/reductases (SDR) family.</text>
</comment>
<sequence length="262" mass="26929">MQVNNSLDYTGKVVLVTGGTKGIGAGIAEGFLQAGAEVVVCGRQAPEVLPAVEGRTADFYPLDLRDVDALSALFDHISERYGRLDVVVNNAGGSPAAEAATASPRFSESIIRLNLLVPINVAQFANRIMQNQDEGGAIVFIGSVSASRPSPGTAAYGAAKAGVLSLVSSLAVEWAPKVRVVSVSPGLIRTEQSHLHYGDEVGIKAVGETIPAGRMGEPADIAGACLFAASPLASYWSGTNLLLHGGGEKPAFLSSSTAKQVG</sequence>
<dbReference type="Pfam" id="PF13561">
    <property type="entry name" value="adh_short_C2"/>
    <property type="match status" value="1"/>
</dbReference>
<gene>
    <name evidence="4" type="ORF">TOI97_00270</name>
</gene>
<evidence type="ECO:0000256" key="2">
    <source>
        <dbReference type="ARBA" id="ARBA00023002"/>
    </source>
</evidence>
<proteinExistence type="inferred from homology"/>
<dbReference type="InterPro" id="IPR057326">
    <property type="entry name" value="KR_dom"/>
</dbReference>
<dbReference type="InterPro" id="IPR002347">
    <property type="entry name" value="SDR_fam"/>
</dbReference>
<dbReference type="PANTHER" id="PTHR43639">
    <property type="entry name" value="OXIDOREDUCTASE, SHORT-CHAIN DEHYDROGENASE/REDUCTASE FAMILY (AFU_ORTHOLOGUE AFUA_5G02870)"/>
    <property type="match status" value="1"/>
</dbReference>
<organism evidence="4 5">
    <name type="scientific">Denitrificimonas halotolerans</name>
    <dbReference type="NCBI Taxonomy" id="3098930"/>
    <lineage>
        <taxon>Bacteria</taxon>
        <taxon>Pseudomonadati</taxon>
        <taxon>Pseudomonadota</taxon>
        <taxon>Gammaproteobacteria</taxon>
        <taxon>Pseudomonadales</taxon>
        <taxon>Pseudomonadaceae</taxon>
        <taxon>Denitrificimonas</taxon>
    </lineage>
</organism>
<dbReference type="Gene3D" id="3.40.50.720">
    <property type="entry name" value="NAD(P)-binding Rossmann-like Domain"/>
    <property type="match status" value="1"/>
</dbReference>
<dbReference type="EMBL" id="JAXIVU010000001">
    <property type="protein sequence ID" value="MDY7218021.1"/>
    <property type="molecule type" value="Genomic_DNA"/>
</dbReference>
<dbReference type="PRINTS" id="PR00081">
    <property type="entry name" value="GDHRDH"/>
</dbReference>
<dbReference type="PRINTS" id="PR00080">
    <property type="entry name" value="SDRFAMILY"/>
</dbReference>
<dbReference type="InterPro" id="IPR020904">
    <property type="entry name" value="Sc_DH/Rdtase_CS"/>
</dbReference>
<feature type="domain" description="Ketoreductase" evidence="3">
    <location>
        <begin position="12"/>
        <end position="191"/>
    </location>
</feature>
<evidence type="ECO:0000313" key="5">
    <source>
        <dbReference type="Proteomes" id="UP001294570"/>
    </source>
</evidence>
<dbReference type="Proteomes" id="UP001294570">
    <property type="component" value="Unassembled WGS sequence"/>
</dbReference>
<dbReference type="RefSeq" id="WP_321552127.1">
    <property type="nucleotide sequence ID" value="NZ_JAXIVU010000001.1"/>
</dbReference>
<dbReference type="NCBIfam" id="NF005893">
    <property type="entry name" value="PRK07856.1"/>
    <property type="match status" value="1"/>
</dbReference>
<keyword evidence="2" id="KW-0560">Oxidoreductase</keyword>
<dbReference type="SUPFAM" id="SSF51735">
    <property type="entry name" value="NAD(P)-binding Rossmann-fold domains"/>
    <property type="match status" value="1"/>
</dbReference>
<dbReference type="PANTHER" id="PTHR43639:SF1">
    <property type="entry name" value="SHORT-CHAIN DEHYDROGENASE_REDUCTASE FAMILY PROTEIN"/>
    <property type="match status" value="1"/>
</dbReference>
<reference evidence="4 5" key="1">
    <citation type="submission" date="2023-12" db="EMBL/GenBank/DDBJ databases">
        <title>Denitrificimonas halotolerans sp. nov.,a novel species isolated from landfill leachate.</title>
        <authorList>
            <person name="Wang S."/>
        </authorList>
    </citation>
    <scope>NUCLEOTIDE SEQUENCE [LARGE SCALE GENOMIC DNA]</scope>
    <source>
        <strain evidence="4 5">JX-1</strain>
    </source>
</reference>
<dbReference type="InterPro" id="IPR036291">
    <property type="entry name" value="NAD(P)-bd_dom_sf"/>
</dbReference>
<dbReference type="PROSITE" id="PS00061">
    <property type="entry name" value="ADH_SHORT"/>
    <property type="match status" value="1"/>
</dbReference>
<dbReference type="CDD" id="cd05233">
    <property type="entry name" value="SDR_c"/>
    <property type="match status" value="1"/>
</dbReference>
<evidence type="ECO:0000256" key="1">
    <source>
        <dbReference type="ARBA" id="ARBA00006484"/>
    </source>
</evidence>
<keyword evidence="5" id="KW-1185">Reference proteome</keyword>